<dbReference type="OrthoDB" id="9803532at2"/>
<dbReference type="PANTHER" id="PTHR34595:SF7">
    <property type="entry name" value="SLL1039 PROTEIN"/>
    <property type="match status" value="1"/>
</dbReference>
<gene>
    <name evidence="2" type="ORF">LPB301_15500</name>
</gene>
<dbReference type="Pfam" id="PF04168">
    <property type="entry name" value="Alpha-E"/>
    <property type="match status" value="1"/>
</dbReference>
<dbReference type="PANTHER" id="PTHR34595">
    <property type="entry name" value="BLR5612 PROTEIN"/>
    <property type="match status" value="1"/>
</dbReference>
<proteinExistence type="predicted"/>
<feature type="domain" description="DUF403" evidence="1">
    <location>
        <begin position="1"/>
        <end position="313"/>
    </location>
</feature>
<keyword evidence="3" id="KW-1185">Reference proteome</keyword>
<dbReference type="AlphaFoldDB" id="A0A1B8TPI9"/>
<evidence type="ECO:0000313" key="2">
    <source>
        <dbReference type="EMBL" id="OBY61474.1"/>
    </source>
</evidence>
<evidence type="ECO:0000259" key="1">
    <source>
        <dbReference type="Pfam" id="PF04168"/>
    </source>
</evidence>
<dbReference type="InterPro" id="IPR007296">
    <property type="entry name" value="DUF403"/>
</dbReference>
<comment type="caution">
    <text evidence="2">The sequence shown here is derived from an EMBL/GenBank/DDBJ whole genome shotgun (WGS) entry which is preliminary data.</text>
</comment>
<evidence type="ECO:0000313" key="3">
    <source>
        <dbReference type="Proteomes" id="UP000092612"/>
    </source>
</evidence>
<organism evidence="2 3">
    <name type="scientific">Polaribacter reichenbachii</name>
    <dbReference type="NCBI Taxonomy" id="996801"/>
    <lineage>
        <taxon>Bacteria</taxon>
        <taxon>Pseudomonadati</taxon>
        <taxon>Bacteroidota</taxon>
        <taxon>Flavobacteriia</taxon>
        <taxon>Flavobacteriales</taxon>
        <taxon>Flavobacteriaceae</taxon>
    </lineage>
</organism>
<dbReference type="KEGG" id="prn:BW723_12275"/>
<dbReference type="RefSeq" id="WP_068364274.1">
    <property type="nucleotide sequence ID" value="NZ_CP019337.1"/>
</dbReference>
<dbReference type="STRING" id="996801.BW723_12275"/>
<name>A0A1B8TPI9_9FLAO</name>
<reference evidence="3" key="1">
    <citation type="submission" date="2016-02" db="EMBL/GenBank/DDBJ databases">
        <title>Paenibacillus sp. LPB0068, isolated from Crassostrea gigas.</title>
        <authorList>
            <person name="Shin S.-K."/>
            <person name="Yi H."/>
        </authorList>
    </citation>
    <scope>NUCLEOTIDE SEQUENCE [LARGE SCALE GENOMIC DNA]</scope>
    <source>
        <strain evidence="3">KCTC 23969</strain>
    </source>
</reference>
<dbReference type="EMBL" id="LSFL01000042">
    <property type="protein sequence ID" value="OBY61474.1"/>
    <property type="molecule type" value="Genomic_DNA"/>
</dbReference>
<dbReference type="InterPro" id="IPR051680">
    <property type="entry name" value="ATP-dep_Glu-Cys_Ligase-2"/>
</dbReference>
<dbReference type="Proteomes" id="UP000092612">
    <property type="component" value="Unassembled WGS sequence"/>
</dbReference>
<accession>A0A1B8TPI9</accession>
<protein>
    <recommendedName>
        <fullName evidence="1">DUF403 domain-containing protein</fullName>
    </recommendedName>
</protein>
<sequence length="316" mass="36655">MLARVANNLFWMGRYIERSEHLARYMNVNYFSSLDAPNDISQSRQFVLRSMLFVADEEEIKDIKELDEQEVLFDIGLNPDKPFSIVSSINNAQQNANGARDLISTELYESINTLKRTVNNYDKNIFVKNGLFDFTTMVTTNVASLRTKIRGTLLHDEVYAIIMLGIYIERANQVIRIINSKYNDALIEKVNFGSSLTKSYEWTTLLKCVESYDMMRRYYRKVPTSHTVLDFLILNPHCPRSIMNSLKCIDSYIGYLSKEEFPDKDSAAFLIGKLKYEHMFKTIEDVQGDLKGFIEKLVDDLSLVGEKMDKDYFSLY</sequence>